<evidence type="ECO:0000313" key="1">
    <source>
        <dbReference type="EMBL" id="SCY35623.1"/>
    </source>
</evidence>
<gene>
    <name evidence="1" type="ORF">SAMN05216233_107221</name>
</gene>
<evidence type="ECO:0000313" key="2">
    <source>
        <dbReference type="Proteomes" id="UP000198870"/>
    </source>
</evidence>
<proteinExistence type="predicted"/>
<name>A0A1G5F8U2_9BACT</name>
<dbReference type="Proteomes" id="UP000198870">
    <property type="component" value="Unassembled WGS sequence"/>
</dbReference>
<keyword evidence="2" id="KW-1185">Reference proteome</keyword>
<reference evidence="1 2" key="1">
    <citation type="submission" date="2016-10" db="EMBL/GenBank/DDBJ databases">
        <authorList>
            <person name="de Groot N.N."/>
        </authorList>
    </citation>
    <scope>NUCLEOTIDE SEQUENCE [LARGE SCALE GENOMIC DNA]</scope>
    <source>
        <strain evidence="1 2">AA1</strain>
    </source>
</reference>
<protein>
    <submittedName>
        <fullName evidence="1">Uncharacterized protein</fullName>
    </submittedName>
</protein>
<dbReference type="AlphaFoldDB" id="A0A1G5F8U2"/>
<accession>A0A1G5F8U2</accession>
<organism evidence="1 2">
    <name type="scientific">Desulfoluna spongiiphila</name>
    <dbReference type="NCBI Taxonomy" id="419481"/>
    <lineage>
        <taxon>Bacteria</taxon>
        <taxon>Pseudomonadati</taxon>
        <taxon>Thermodesulfobacteriota</taxon>
        <taxon>Desulfobacteria</taxon>
        <taxon>Desulfobacterales</taxon>
        <taxon>Desulfolunaceae</taxon>
        <taxon>Desulfoluna</taxon>
    </lineage>
</organism>
<sequence>MPAIAASSISNFATVNYGNFIIRSFVKNYSVPIIAALFHKLYGAASSSLSYQSAWFTIIMSNK</sequence>
<dbReference type="EMBL" id="FMUX01000007">
    <property type="protein sequence ID" value="SCY35623.1"/>
    <property type="molecule type" value="Genomic_DNA"/>
</dbReference>